<name>A0AAE1IM43_9FABA</name>
<dbReference type="Pfam" id="PF07734">
    <property type="entry name" value="FBA_1"/>
    <property type="match status" value="1"/>
</dbReference>
<evidence type="ECO:0000313" key="2">
    <source>
        <dbReference type="EMBL" id="KAK4253317.1"/>
    </source>
</evidence>
<dbReference type="InterPro" id="IPR006527">
    <property type="entry name" value="F-box-assoc_dom_typ1"/>
</dbReference>
<evidence type="ECO:0000313" key="3">
    <source>
        <dbReference type="Proteomes" id="UP001293593"/>
    </source>
</evidence>
<dbReference type="NCBIfam" id="TIGR01640">
    <property type="entry name" value="F_box_assoc_1"/>
    <property type="match status" value="1"/>
</dbReference>
<dbReference type="PANTHER" id="PTHR31672:SF10">
    <property type="entry name" value="F-BOX DOMAIN-CONTAINING PROTEIN"/>
    <property type="match status" value="1"/>
</dbReference>
<dbReference type="InterPro" id="IPR050796">
    <property type="entry name" value="SCF_F-box_component"/>
</dbReference>
<proteinExistence type="predicted"/>
<dbReference type="Pfam" id="PF00646">
    <property type="entry name" value="F-box"/>
    <property type="match status" value="1"/>
</dbReference>
<dbReference type="InterPro" id="IPR017451">
    <property type="entry name" value="F-box-assoc_interact_dom"/>
</dbReference>
<dbReference type="PROSITE" id="PS50181">
    <property type="entry name" value="FBOX"/>
    <property type="match status" value="1"/>
</dbReference>
<evidence type="ECO:0000259" key="1">
    <source>
        <dbReference type="PROSITE" id="PS50181"/>
    </source>
</evidence>
<dbReference type="SMART" id="SM00256">
    <property type="entry name" value="FBOX"/>
    <property type="match status" value="1"/>
</dbReference>
<dbReference type="InterPro" id="IPR001810">
    <property type="entry name" value="F-box_dom"/>
</dbReference>
<sequence length="390" mass="44902">MSHYYFPQVILEEIFHRLPLKSLVNCICVCKSWKSLISDHSFICDHLNRTIQANLDNSSLFLFTSLKKRVQGFKYYECQDFYSLYSDNHQQSDDGDNSSVMKSSVIPLFTCEHKEMVGTCNGLVCLADYFVLDTSDLIIWNPCIQKYLVLPKPSVIFRLSDPDHRRNRVFFGFGFDSKAKDFKVVRLVSTINNKEETPQVEVFSLASCSWRNITGKAPPILLCMQVLWKHQMSINGVIYWVVSQRRNGRIHNFILTFDLVEEEFGELMLPEILRESPHQLSILVGEDSLAVVHTYCSEADEEYISIWVMKDLWSEVFHCDTRRYGGISSVLAIRNSGELVLRIYGGMIILLDPVNESVKDLGPRDFVHAFAGYHVESLFLINEQDGVLSY</sequence>
<feature type="domain" description="F-box" evidence="1">
    <location>
        <begin position="1"/>
        <end position="51"/>
    </location>
</feature>
<dbReference type="AlphaFoldDB" id="A0AAE1IM43"/>
<reference evidence="2" key="1">
    <citation type="submission" date="2023-10" db="EMBL/GenBank/DDBJ databases">
        <title>Chromosome-level genome of the transformable northern wattle, Acacia crassicarpa.</title>
        <authorList>
            <person name="Massaro I."/>
            <person name="Sinha N.R."/>
            <person name="Poethig S."/>
            <person name="Leichty A.R."/>
        </authorList>
    </citation>
    <scope>NUCLEOTIDE SEQUENCE</scope>
    <source>
        <strain evidence="2">Acra3RX</strain>
        <tissue evidence="2">Leaf</tissue>
    </source>
</reference>
<dbReference type="InterPro" id="IPR036047">
    <property type="entry name" value="F-box-like_dom_sf"/>
</dbReference>
<comment type="caution">
    <text evidence="2">The sequence shown here is derived from an EMBL/GenBank/DDBJ whole genome shotgun (WGS) entry which is preliminary data.</text>
</comment>
<dbReference type="Gene3D" id="1.20.1280.50">
    <property type="match status" value="1"/>
</dbReference>
<protein>
    <recommendedName>
        <fullName evidence="1">F-box domain-containing protein</fullName>
    </recommendedName>
</protein>
<dbReference type="Proteomes" id="UP001293593">
    <property type="component" value="Unassembled WGS sequence"/>
</dbReference>
<organism evidence="2 3">
    <name type="scientific">Acacia crassicarpa</name>
    <name type="common">northern wattle</name>
    <dbReference type="NCBI Taxonomy" id="499986"/>
    <lineage>
        <taxon>Eukaryota</taxon>
        <taxon>Viridiplantae</taxon>
        <taxon>Streptophyta</taxon>
        <taxon>Embryophyta</taxon>
        <taxon>Tracheophyta</taxon>
        <taxon>Spermatophyta</taxon>
        <taxon>Magnoliopsida</taxon>
        <taxon>eudicotyledons</taxon>
        <taxon>Gunneridae</taxon>
        <taxon>Pentapetalae</taxon>
        <taxon>rosids</taxon>
        <taxon>fabids</taxon>
        <taxon>Fabales</taxon>
        <taxon>Fabaceae</taxon>
        <taxon>Caesalpinioideae</taxon>
        <taxon>mimosoid clade</taxon>
        <taxon>Acacieae</taxon>
        <taxon>Acacia</taxon>
    </lineage>
</organism>
<keyword evidence="3" id="KW-1185">Reference proteome</keyword>
<accession>A0AAE1IM43</accession>
<gene>
    <name evidence="2" type="ORF">QN277_010640</name>
</gene>
<dbReference type="CDD" id="cd22157">
    <property type="entry name" value="F-box_AtFBW1-like"/>
    <property type="match status" value="1"/>
</dbReference>
<dbReference type="EMBL" id="JAWXYG010000016">
    <property type="protein sequence ID" value="KAK4253317.1"/>
    <property type="molecule type" value="Genomic_DNA"/>
</dbReference>
<dbReference type="SUPFAM" id="SSF81383">
    <property type="entry name" value="F-box domain"/>
    <property type="match status" value="1"/>
</dbReference>
<dbReference type="PANTHER" id="PTHR31672">
    <property type="entry name" value="BNACNNG10540D PROTEIN"/>
    <property type="match status" value="1"/>
</dbReference>